<dbReference type="Proteomes" id="UP000242791">
    <property type="component" value="Unassembled WGS sequence"/>
</dbReference>
<feature type="transmembrane region" description="Helical" evidence="9">
    <location>
        <begin position="519"/>
        <end position="541"/>
    </location>
</feature>
<evidence type="ECO:0000313" key="11">
    <source>
        <dbReference type="Proteomes" id="UP000242791"/>
    </source>
</evidence>
<dbReference type="Gene3D" id="1.20.1250.20">
    <property type="entry name" value="MFS general substrate transporter like domains"/>
    <property type="match status" value="1"/>
</dbReference>
<feature type="transmembrane region" description="Helical" evidence="9">
    <location>
        <begin position="632"/>
        <end position="649"/>
    </location>
</feature>
<dbReference type="AlphaFoldDB" id="A0A1J9RKR5"/>
<sequence>MTLVDPDPIDTSSAMIDEGPRASVATPLPNPNRSLTLRRSGVCPLLDAGDFKDSYGVQPAKRYPNHQVHLGSHTIARMATPQEVEVQKAAGSGSSEKGAIAGNNEKAVGATVYISEHGSLEGINRQAPTPDEMETLRRVPDKIPWVAFSIAFVELCERFSYYGTIVVFVNFIQRPLPEGSTTGAGGTNRTPGALGLGQRASTGLTLFNSFWSYVMPLAGAYVADQYWGRFNTIMYSIAVALVGHTVLIISAIPPVLRNPDGAVACFAVGLVIMGVGTGGFKSNISPLIAEQYTEEYMFIKTTKKGERVIVDPAVTISRIYHYFYLMINIGALIGQIAMVYAEKYVGFYLAFLLPTCMFCLCPMVLYVLRNKYSRHKPVGSVYDKAFKVWMMAIKGRISWNPARTRRNFQDPDMWERVKPSNVANKPAWMTFDDAWVDEVRRGLKACAVFLWYPLYWLSYLQMLNNLTSQAATMLLNGVPNDIITNLNPFTLIIFIPLLDRFLYPPLRKIGIVLTPVKRITIGFFLASASMVAATVIQHFIYELGPCKKKANVCAADNIPAPISVWVQAVPYVLGGVSEIFASVTSLEYAFTKAPKNMRSLVQAVALFMNAFSAALGQALVGLAEDPLLEWNYGVTAVLAFVGGVGFWITNRSIDKQEDALNNLPTGDFETRNDDIERKLAEN</sequence>
<dbReference type="InterPro" id="IPR018456">
    <property type="entry name" value="PTR2_symporter_CS"/>
</dbReference>
<accession>A0A1J9RKR5</accession>
<keyword evidence="5 9" id="KW-1133">Transmembrane helix</keyword>
<keyword evidence="4 7" id="KW-0812">Transmembrane</keyword>
<evidence type="ECO:0000256" key="2">
    <source>
        <dbReference type="ARBA" id="ARBA00005982"/>
    </source>
</evidence>
<reference evidence="10 11" key="1">
    <citation type="submission" date="2015-08" db="EMBL/GenBank/DDBJ databases">
        <title>Emmonsia species relationships and genome sequence.</title>
        <authorList>
            <person name="Cuomo C.A."/>
            <person name="Schwartz I.S."/>
            <person name="Kenyon C."/>
            <person name="De Hoog G.S."/>
            <person name="Govender N.P."/>
            <person name="Botha A."/>
            <person name="Moreno L."/>
            <person name="De Vries M."/>
            <person name="Munoz J.F."/>
            <person name="Stielow J.B."/>
        </authorList>
    </citation>
    <scope>NUCLEOTIDE SEQUENCE [LARGE SCALE GENOMIC DNA]</scope>
    <source>
        <strain evidence="10 11">EI222</strain>
    </source>
</reference>
<keyword evidence="3 7" id="KW-0813">Transport</keyword>
<evidence type="ECO:0000256" key="8">
    <source>
        <dbReference type="SAM" id="MobiDB-lite"/>
    </source>
</evidence>
<evidence type="ECO:0000256" key="9">
    <source>
        <dbReference type="SAM" id="Phobius"/>
    </source>
</evidence>
<dbReference type="VEuPathDB" id="FungiDB:ACJ73_00080"/>
<keyword evidence="11" id="KW-1185">Reference proteome</keyword>
<dbReference type="PROSITE" id="PS01023">
    <property type="entry name" value="PTR2_2"/>
    <property type="match status" value="1"/>
</dbReference>
<evidence type="ECO:0000256" key="6">
    <source>
        <dbReference type="ARBA" id="ARBA00023136"/>
    </source>
</evidence>
<feature type="transmembrane region" description="Helical" evidence="9">
    <location>
        <begin position="347"/>
        <end position="368"/>
    </location>
</feature>
<keyword evidence="6 9" id="KW-0472">Membrane</keyword>
<dbReference type="FunFam" id="1.20.1250.20:FF:000085">
    <property type="entry name" value="MFS peptide transporter Ptr2"/>
    <property type="match status" value="1"/>
</dbReference>
<feature type="transmembrane region" description="Helical" evidence="9">
    <location>
        <begin position="600"/>
        <end position="620"/>
    </location>
</feature>
<evidence type="ECO:0000256" key="3">
    <source>
        <dbReference type="ARBA" id="ARBA00022448"/>
    </source>
</evidence>
<feature type="transmembrane region" description="Helical" evidence="9">
    <location>
        <begin position="204"/>
        <end position="223"/>
    </location>
</feature>
<dbReference type="InterPro" id="IPR036259">
    <property type="entry name" value="MFS_trans_sf"/>
</dbReference>
<dbReference type="GO" id="GO:0005886">
    <property type="term" value="C:plasma membrane"/>
    <property type="evidence" value="ECO:0007669"/>
    <property type="project" value="UniProtKB-ARBA"/>
</dbReference>
<feature type="transmembrane region" description="Helical" evidence="9">
    <location>
        <begin position="322"/>
        <end position="341"/>
    </location>
</feature>
<protein>
    <recommendedName>
        <fullName evidence="12">POT family proton-dependent oligopeptide transporter</fullName>
    </recommendedName>
</protein>
<gene>
    <name evidence="10" type="ORF">ACJ73_00080</name>
</gene>
<comment type="similarity">
    <text evidence="2 7">Belongs to the major facilitator superfamily. Proton-dependent oligopeptide transporter (POT/PTR) (TC 2.A.17) family.</text>
</comment>
<dbReference type="SUPFAM" id="SSF103473">
    <property type="entry name" value="MFS general substrate transporter"/>
    <property type="match status" value="1"/>
</dbReference>
<dbReference type="OrthoDB" id="8904098at2759"/>
<proteinExistence type="inferred from homology"/>
<evidence type="ECO:0000256" key="4">
    <source>
        <dbReference type="ARBA" id="ARBA00022692"/>
    </source>
</evidence>
<name>A0A1J9RKR5_9EURO</name>
<comment type="caution">
    <text evidence="10">The sequence shown here is derived from an EMBL/GenBank/DDBJ whole genome shotgun (WGS) entry which is preliminary data.</text>
</comment>
<feature type="transmembrane region" description="Helical" evidence="9">
    <location>
        <begin position="261"/>
        <end position="280"/>
    </location>
</feature>
<dbReference type="PANTHER" id="PTHR11654">
    <property type="entry name" value="OLIGOPEPTIDE TRANSPORTER-RELATED"/>
    <property type="match status" value="1"/>
</dbReference>
<evidence type="ECO:0000256" key="7">
    <source>
        <dbReference type="RuleBase" id="RU003755"/>
    </source>
</evidence>
<feature type="transmembrane region" description="Helical" evidence="9">
    <location>
        <begin position="235"/>
        <end position="255"/>
    </location>
</feature>
<comment type="subcellular location">
    <subcellularLocation>
        <location evidence="1 7">Membrane</location>
        <topology evidence="1 7">Multi-pass membrane protein</topology>
    </subcellularLocation>
</comment>
<dbReference type="GO" id="GO:0071916">
    <property type="term" value="F:dipeptide transmembrane transporter activity"/>
    <property type="evidence" value="ECO:0007669"/>
    <property type="project" value="UniProtKB-ARBA"/>
</dbReference>
<organism evidence="10 11">
    <name type="scientific">Blastomyces percursus</name>
    <dbReference type="NCBI Taxonomy" id="1658174"/>
    <lineage>
        <taxon>Eukaryota</taxon>
        <taxon>Fungi</taxon>
        <taxon>Dikarya</taxon>
        <taxon>Ascomycota</taxon>
        <taxon>Pezizomycotina</taxon>
        <taxon>Eurotiomycetes</taxon>
        <taxon>Eurotiomycetidae</taxon>
        <taxon>Onygenales</taxon>
        <taxon>Ajellomycetaceae</taxon>
        <taxon>Blastomyces</taxon>
    </lineage>
</organism>
<evidence type="ECO:0000256" key="1">
    <source>
        <dbReference type="ARBA" id="ARBA00004141"/>
    </source>
</evidence>
<evidence type="ECO:0008006" key="12">
    <source>
        <dbReference type="Google" id="ProtNLM"/>
    </source>
</evidence>
<dbReference type="Pfam" id="PF00854">
    <property type="entry name" value="PTR2"/>
    <property type="match status" value="1"/>
</dbReference>
<dbReference type="EMBL" id="LGTZ01000004">
    <property type="protein sequence ID" value="OJD28516.1"/>
    <property type="molecule type" value="Genomic_DNA"/>
</dbReference>
<feature type="region of interest" description="Disordered" evidence="8">
    <location>
        <begin position="1"/>
        <end position="33"/>
    </location>
</feature>
<evidence type="ECO:0000313" key="10">
    <source>
        <dbReference type="EMBL" id="OJD28516.1"/>
    </source>
</evidence>
<evidence type="ECO:0000256" key="5">
    <source>
        <dbReference type="ARBA" id="ARBA00022989"/>
    </source>
</evidence>
<feature type="transmembrane region" description="Helical" evidence="9">
    <location>
        <begin position="568"/>
        <end position="588"/>
    </location>
</feature>
<dbReference type="InterPro" id="IPR000109">
    <property type="entry name" value="POT_fam"/>
</dbReference>